<dbReference type="Gene3D" id="3.30.420.10">
    <property type="entry name" value="Ribonuclease H-like superfamily/Ribonuclease H"/>
    <property type="match status" value="1"/>
</dbReference>
<dbReference type="FunFam" id="3.30.420.10:FF:000063">
    <property type="entry name" value="Retrovirus-related Pol polyprotein from transposon 297-like Protein"/>
    <property type="match status" value="1"/>
</dbReference>
<reference evidence="3" key="1">
    <citation type="submission" date="2025-08" db="UniProtKB">
        <authorList>
            <consortium name="RefSeq"/>
        </authorList>
    </citation>
    <scope>IDENTIFICATION</scope>
</reference>
<sequence>MDKQIEAGVASCRKCQEARPNPPPAPILEWETPRGPWSRVHIDFAGPTKGPTFLIMVDAYSNWLEVSVMKSTTTEAVIKELTKLFTTHGLPDVLVSDSGPQFTALAFEKFLAERGIRHALTAPAHPAANGQAERMVRYTKNTIEKIETGDIHDKINKMLLIQHITPNTMTNKSPAELLMGRKLQSQLDRLHPTYNPENPPDSLSKYRIFAPGDAVYAKNFTGDPLWIPAKITQVHDRKCPQSRDRQALQRVTNSAQETIGFLLTLLDDIPRSFSFSR</sequence>
<dbReference type="PANTHER" id="PTHR37984:SF12">
    <property type="entry name" value="RIBONUCLEASE H"/>
    <property type="match status" value="1"/>
</dbReference>
<dbReference type="GO" id="GO:0015074">
    <property type="term" value="P:DNA integration"/>
    <property type="evidence" value="ECO:0007669"/>
    <property type="project" value="InterPro"/>
</dbReference>
<dbReference type="InterPro" id="IPR050951">
    <property type="entry name" value="Retrovirus_Pol_polyprotein"/>
</dbReference>
<evidence type="ECO:0000259" key="1">
    <source>
        <dbReference type="PROSITE" id="PS50994"/>
    </source>
</evidence>
<gene>
    <name evidence="3" type="primary">LOC113424616</name>
</gene>
<name>A0A6J1VNL0_9SAUR</name>
<keyword evidence="2" id="KW-1185">Reference proteome</keyword>
<accession>A0A6J1VNL0</accession>
<dbReference type="PROSITE" id="PS50994">
    <property type="entry name" value="INTEGRASE"/>
    <property type="match status" value="1"/>
</dbReference>
<feature type="domain" description="Integrase catalytic" evidence="1">
    <location>
        <begin position="32"/>
        <end position="219"/>
    </location>
</feature>
<dbReference type="RefSeq" id="XP_026542173.1">
    <property type="nucleotide sequence ID" value="XM_026686388.1"/>
</dbReference>
<dbReference type="InterPro" id="IPR036397">
    <property type="entry name" value="RNaseH_sf"/>
</dbReference>
<proteinExistence type="predicted"/>
<evidence type="ECO:0000313" key="3">
    <source>
        <dbReference type="RefSeq" id="XP_026542173.1"/>
    </source>
</evidence>
<dbReference type="SUPFAM" id="SSF53098">
    <property type="entry name" value="Ribonuclease H-like"/>
    <property type="match status" value="1"/>
</dbReference>
<dbReference type="Pfam" id="PF00665">
    <property type="entry name" value="rve"/>
    <property type="match status" value="1"/>
</dbReference>
<dbReference type="GeneID" id="113424616"/>
<evidence type="ECO:0000313" key="2">
    <source>
        <dbReference type="Proteomes" id="UP000504612"/>
    </source>
</evidence>
<organism evidence="2 3">
    <name type="scientific">Notechis scutatus</name>
    <name type="common">mainland tiger snake</name>
    <dbReference type="NCBI Taxonomy" id="8663"/>
    <lineage>
        <taxon>Eukaryota</taxon>
        <taxon>Metazoa</taxon>
        <taxon>Chordata</taxon>
        <taxon>Craniata</taxon>
        <taxon>Vertebrata</taxon>
        <taxon>Euteleostomi</taxon>
        <taxon>Lepidosauria</taxon>
        <taxon>Squamata</taxon>
        <taxon>Bifurcata</taxon>
        <taxon>Unidentata</taxon>
        <taxon>Episquamata</taxon>
        <taxon>Toxicofera</taxon>
        <taxon>Serpentes</taxon>
        <taxon>Colubroidea</taxon>
        <taxon>Elapidae</taxon>
        <taxon>Hydrophiinae</taxon>
        <taxon>Notechis</taxon>
    </lineage>
</organism>
<dbReference type="GO" id="GO:0003676">
    <property type="term" value="F:nucleic acid binding"/>
    <property type="evidence" value="ECO:0007669"/>
    <property type="project" value="InterPro"/>
</dbReference>
<dbReference type="InterPro" id="IPR001584">
    <property type="entry name" value="Integrase_cat-core"/>
</dbReference>
<dbReference type="InterPro" id="IPR012337">
    <property type="entry name" value="RNaseH-like_sf"/>
</dbReference>
<dbReference type="KEGG" id="nss:113424616"/>
<dbReference type="Proteomes" id="UP000504612">
    <property type="component" value="Unplaced"/>
</dbReference>
<dbReference type="PANTHER" id="PTHR37984">
    <property type="entry name" value="PROTEIN CBG26694"/>
    <property type="match status" value="1"/>
</dbReference>
<dbReference type="AlphaFoldDB" id="A0A6J1VNL0"/>
<protein>
    <submittedName>
        <fullName evidence="3">Uncharacterized protein K02A2.6-like</fullName>
    </submittedName>
</protein>